<accession>A0A8S1NCU5</accession>
<protein>
    <submittedName>
        <fullName evidence="1">Uncharacterized protein</fullName>
    </submittedName>
</protein>
<dbReference type="EMBL" id="CAJJDM010000081">
    <property type="protein sequence ID" value="CAD8087323.1"/>
    <property type="molecule type" value="Genomic_DNA"/>
</dbReference>
<organism evidence="1 2">
    <name type="scientific">Paramecium primaurelia</name>
    <dbReference type="NCBI Taxonomy" id="5886"/>
    <lineage>
        <taxon>Eukaryota</taxon>
        <taxon>Sar</taxon>
        <taxon>Alveolata</taxon>
        <taxon>Ciliophora</taxon>
        <taxon>Intramacronucleata</taxon>
        <taxon>Oligohymenophorea</taxon>
        <taxon>Peniculida</taxon>
        <taxon>Parameciidae</taxon>
        <taxon>Paramecium</taxon>
    </lineage>
</organism>
<keyword evidence="2" id="KW-1185">Reference proteome</keyword>
<comment type="caution">
    <text evidence="1">The sequence shown here is derived from an EMBL/GenBank/DDBJ whole genome shotgun (WGS) entry which is preliminary data.</text>
</comment>
<name>A0A8S1NCU5_PARPR</name>
<evidence type="ECO:0000313" key="1">
    <source>
        <dbReference type="EMBL" id="CAD8087323.1"/>
    </source>
</evidence>
<proteinExistence type="predicted"/>
<dbReference type="AlphaFoldDB" id="A0A8S1NCU5"/>
<gene>
    <name evidence="1" type="ORF">PPRIM_AZ9-3.1.T0780142</name>
</gene>
<dbReference type="Proteomes" id="UP000688137">
    <property type="component" value="Unassembled WGS sequence"/>
</dbReference>
<sequence length="102" mass="11890">MERVVLSCYQLQKYWDQIQTCFVQMNVLQGNIAKLEKINKHSSNSYLVLRQLVENVLLKCQYNNDIILNKKCQNSLLIIGGLKENEANFGEIYNGFLSNCWI</sequence>
<evidence type="ECO:0000313" key="2">
    <source>
        <dbReference type="Proteomes" id="UP000688137"/>
    </source>
</evidence>
<reference evidence="1" key="1">
    <citation type="submission" date="2021-01" db="EMBL/GenBank/DDBJ databases">
        <authorList>
            <consortium name="Genoscope - CEA"/>
            <person name="William W."/>
        </authorList>
    </citation>
    <scope>NUCLEOTIDE SEQUENCE</scope>
</reference>